<evidence type="ECO:0000313" key="2">
    <source>
        <dbReference type="Proteomes" id="UP000633814"/>
    </source>
</evidence>
<reference evidence="1 2" key="1">
    <citation type="submission" date="2021-10" db="EMBL/GenBank/DDBJ databases">
        <title>Alishewanella koreense sp. nov. isolated from seawater of southwestern coast in South Korea and the proposal for the reclassification of Rheinheimera perlucida and Rheinheimera tuosuensis as Arsukibacterium perlucida and Arsukibacterium tuosuensis.</title>
        <authorList>
            <person name="Kim K.H."/>
            <person name="Ruan W."/>
            <person name="Kim K.R."/>
            <person name="Baek J.H."/>
            <person name="Jeon C.O."/>
        </authorList>
    </citation>
    <scope>NUCLEOTIDE SEQUENCE [LARGE SCALE GENOMIC DNA]</scope>
    <source>
        <strain evidence="1 2">16-MA</strain>
    </source>
</reference>
<proteinExistence type="predicted"/>
<sequence length="158" mass="17727">MNDKTENPAEIYLVADAEHGHVWSDDPAPGEGMREEDATRYVREDIYLALQAQVEQLRKYGNLMCVNLAYSTDAFAEEYRSLWKEAQNKTPAQCLTEIKAQAVEEFCASYEGLAIDQCPTTDECSEDLVTGWKAGNMDCRMAGRKYANQLRQAAKGGE</sequence>
<gene>
    <name evidence="1" type="ORF">JAO78_005355</name>
</gene>
<dbReference type="EMBL" id="JAEINI020000002">
    <property type="protein sequence ID" value="MCB5226239.1"/>
    <property type="molecule type" value="Genomic_DNA"/>
</dbReference>
<accession>A0ABS8C1P3</accession>
<evidence type="ECO:0008006" key="3">
    <source>
        <dbReference type="Google" id="ProtNLM"/>
    </source>
</evidence>
<comment type="caution">
    <text evidence="1">The sequence shown here is derived from an EMBL/GenBank/DDBJ whole genome shotgun (WGS) entry which is preliminary data.</text>
</comment>
<dbReference type="Proteomes" id="UP000633814">
    <property type="component" value="Unassembled WGS sequence"/>
</dbReference>
<keyword evidence="2" id="KW-1185">Reference proteome</keyword>
<dbReference type="RefSeq" id="WP_226750325.1">
    <property type="nucleotide sequence ID" value="NZ_JAEINI020000002.1"/>
</dbReference>
<protein>
    <recommendedName>
        <fullName evidence="3">Phage protein</fullName>
    </recommendedName>
</protein>
<evidence type="ECO:0000313" key="1">
    <source>
        <dbReference type="EMBL" id="MCB5226239.1"/>
    </source>
</evidence>
<organism evidence="1 2">
    <name type="scientific">Alishewanella maricola</name>
    <dbReference type="NCBI Taxonomy" id="2795740"/>
    <lineage>
        <taxon>Bacteria</taxon>
        <taxon>Pseudomonadati</taxon>
        <taxon>Pseudomonadota</taxon>
        <taxon>Gammaproteobacteria</taxon>
        <taxon>Alteromonadales</taxon>
        <taxon>Alteromonadaceae</taxon>
        <taxon>Alishewanella</taxon>
    </lineage>
</organism>
<name>A0ABS8C1P3_9ALTE</name>